<dbReference type="AlphaFoldDB" id="A0AAE2BME3"/>
<reference evidence="5" key="1">
    <citation type="submission" date="2020-06" db="EMBL/GenBank/DDBJ databases">
        <authorList>
            <person name="Li T."/>
            <person name="Hu X."/>
            <person name="Zhang T."/>
            <person name="Song X."/>
            <person name="Zhang H."/>
            <person name="Dai N."/>
            <person name="Sheng W."/>
            <person name="Hou X."/>
            <person name="Wei L."/>
        </authorList>
    </citation>
    <scope>NUCLEOTIDE SEQUENCE</scope>
    <source>
        <strain evidence="5">K16</strain>
        <tissue evidence="5">Leaf</tissue>
    </source>
</reference>
<dbReference type="Pfam" id="PF22936">
    <property type="entry name" value="Pol_BBD"/>
    <property type="match status" value="1"/>
</dbReference>
<gene>
    <name evidence="5" type="ORF">Sango_2137000</name>
</gene>
<evidence type="ECO:0000256" key="2">
    <source>
        <dbReference type="SAM" id="MobiDB-lite"/>
    </source>
</evidence>
<accession>A0AAE2BME3</accession>
<evidence type="ECO:0000313" key="6">
    <source>
        <dbReference type="Proteomes" id="UP001289374"/>
    </source>
</evidence>
<dbReference type="CDD" id="cd09272">
    <property type="entry name" value="RNase_HI_RT_Ty1"/>
    <property type="match status" value="1"/>
</dbReference>
<dbReference type="InterPro" id="IPR025724">
    <property type="entry name" value="GAG-pre-integrase_dom"/>
</dbReference>
<dbReference type="PANTHER" id="PTHR47592:SF30">
    <property type="entry name" value="CCHC-TYPE DOMAIN-CONTAINING PROTEIN"/>
    <property type="match status" value="1"/>
</dbReference>
<dbReference type="EMBL" id="JACGWL010000012">
    <property type="protein sequence ID" value="KAK4390737.1"/>
    <property type="molecule type" value="Genomic_DNA"/>
</dbReference>
<proteinExistence type="predicted"/>
<evidence type="ECO:0000313" key="5">
    <source>
        <dbReference type="EMBL" id="KAK4390737.1"/>
    </source>
</evidence>
<keyword evidence="6" id="KW-1185">Reference proteome</keyword>
<evidence type="ECO:0000259" key="3">
    <source>
        <dbReference type="PROSITE" id="PS50158"/>
    </source>
</evidence>
<dbReference type="PANTHER" id="PTHR47592">
    <property type="entry name" value="PBF68 PROTEIN"/>
    <property type="match status" value="1"/>
</dbReference>
<organism evidence="5 6">
    <name type="scientific">Sesamum angolense</name>
    <dbReference type="NCBI Taxonomy" id="2727404"/>
    <lineage>
        <taxon>Eukaryota</taxon>
        <taxon>Viridiplantae</taxon>
        <taxon>Streptophyta</taxon>
        <taxon>Embryophyta</taxon>
        <taxon>Tracheophyta</taxon>
        <taxon>Spermatophyta</taxon>
        <taxon>Magnoliopsida</taxon>
        <taxon>eudicotyledons</taxon>
        <taxon>Gunneridae</taxon>
        <taxon>Pentapetalae</taxon>
        <taxon>asterids</taxon>
        <taxon>lamiids</taxon>
        <taxon>Lamiales</taxon>
        <taxon>Pedaliaceae</taxon>
        <taxon>Sesamum</taxon>
    </lineage>
</organism>
<reference evidence="5" key="2">
    <citation type="journal article" date="2024" name="Plant">
        <title>Genomic evolution and insights into agronomic trait innovations of Sesamum species.</title>
        <authorList>
            <person name="Miao H."/>
            <person name="Wang L."/>
            <person name="Qu L."/>
            <person name="Liu H."/>
            <person name="Sun Y."/>
            <person name="Le M."/>
            <person name="Wang Q."/>
            <person name="Wei S."/>
            <person name="Zheng Y."/>
            <person name="Lin W."/>
            <person name="Duan Y."/>
            <person name="Cao H."/>
            <person name="Xiong S."/>
            <person name="Wang X."/>
            <person name="Wei L."/>
            <person name="Li C."/>
            <person name="Ma Q."/>
            <person name="Ju M."/>
            <person name="Zhao R."/>
            <person name="Li G."/>
            <person name="Mu C."/>
            <person name="Tian Q."/>
            <person name="Mei H."/>
            <person name="Zhang T."/>
            <person name="Gao T."/>
            <person name="Zhang H."/>
        </authorList>
    </citation>
    <scope>NUCLEOTIDE SEQUENCE</scope>
    <source>
        <strain evidence="5">K16</strain>
    </source>
</reference>
<keyword evidence="1" id="KW-0862">Zinc</keyword>
<sequence length="946" mass="107802">MSITKALPDLSKLEPLDGTNYKRWSQKLLIFFEQLDVDYVLFTTPPEPDVHTETSPIALTPVTYEGAANVRVKYDRDNKTVRGHLLNHMNNILFDLFVNQKNAKEIWNTLETRYGGDDAGRKKYVVGKWLQFHMTDDKPIMDQVHEYENLVADVLSEGMKMCDVLQANVLLEKFPPSWSEYRNHLKHKKKDLNLQELISHMRTEEANRLKDKEVSNSCISFKANLVESSPSRKDRFQPKGKKFQKGGQQKTFKGNDGKIQKTKVTCYCCGKLGHKAYQCFQRKDQQKPNYKPPSQPRPQINLTEQEEVIAAVVVEANLMENKIDWILDTGASKHFCSNKELFQDFQEARDGECVFMGNSTTAGVLGKGKIFLKLTSGKTLALIDVLYVPSLRRNLISGSLLNKAGLKIVLEANKVIITKNGDFVGKGYMLDGLFVLNTISAVSNKIASDSVYLIESINIWHSRLGHVNYASIKRLRNMKLINTSDINECTKCTICVEAKFAKKPFKPISTRSTELLELIHSDLADFKNTLSKGGKRYYISFVDDYSRYTKIYLLRTKDEAAEMFIKYKAEVENQLDKKIKRLRSDRGGEYSTNILKEFCEANGIIHETSAPYTPQQNGIAERKNRTLKEMMNAMLLSSGLPENMWGEAVQSACYILNRVPHKKLDKTPYEMWKGFSPNLSYLKAWGCLAKVAYPKSNIGPKTFDCVFIGYAQNSAAYRFMCLKDSSICESRDAEFFEQEFPLIDSHNSHKVSYPSSTPMIPSTTELRRSKRQKTENSFGPDFLTIFLAEDIDRIDDHLVSAFFVDEDPKTYIEAITSIDSSFWKEAIKNELDSILENHTWDLVDLPRGQEAEWLRNLVGDMPMWGSSVPVSIHCDSQAAIGIAKNYAYNGKRRHIRIRHGAVKELLKNGIISLEYVRSERNLADPLTKGLTRRIILETSKAMGLNP</sequence>
<dbReference type="SUPFAM" id="SSF57756">
    <property type="entry name" value="Retrovirus zinc finger-like domains"/>
    <property type="match status" value="1"/>
</dbReference>
<comment type="caution">
    <text evidence="5">The sequence shown here is derived from an EMBL/GenBank/DDBJ whole genome shotgun (WGS) entry which is preliminary data.</text>
</comment>
<dbReference type="InterPro" id="IPR036875">
    <property type="entry name" value="Znf_CCHC_sf"/>
</dbReference>
<dbReference type="SUPFAM" id="SSF53098">
    <property type="entry name" value="Ribonuclease H-like"/>
    <property type="match status" value="1"/>
</dbReference>
<keyword evidence="1" id="KW-0863">Zinc-finger</keyword>
<keyword evidence="1" id="KW-0479">Metal-binding</keyword>
<dbReference type="GO" id="GO:0015074">
    <property type="term" value="P:DNA integration"/>
    <property type="evidence" value="ECO:0007669"/>
    <property type="project" value="InterPro"/>
</dbReference>
<dbReference type="InterPro" id="IPR012337">
    <property type="entry name" value="RNaseH-like_sf"/>
</dbReference>
<feature type="domain" description="CCHC-type" evidence="3">
    <location>
        <begin position="266"/>
        <end position="279"/>
    </location>
</feature>
<dbReference type="InterPro" id="IPR001584">
    <property type="entry name" value="Integrase_cat-core"/>
</dbReference>
<dbReference type="InterPro" id="IPR054722">
    <property type="entry name" value="PolX-like_BBD"/>
</dbReference>
<evidence type="ECO:0000256" key="1">
    <source>
        <dbReference type="PROSITE-ProRule" id="PRU00047"/>
    </source>
</evidence>
<dbReference type="PROSITE" id="PS50994">
    <property type="entry name" value="INTEGRASE"/>
    <property type="match status" value="1"/>
</dbReference>
<dbReference type="Proteomes" id="UP001289374">
    <property type="component" value="Unassembled WGS sequence"/>
</dbReference>
<dbReference type="InterPro" id="IPR001878">
    <property type="entry name" value="Znf_CCHC"/>
</dbReference>
<name>A0AAE2BME3_9LAMI</name>
<dbReference type="PROSITE" id="PS50158">
    <property type="entry name" value="ZF_CCHC"/>
    <property type="match status" value="1"/>
</dbReference>
<dbReference type="Pfam" id="PF14223">
    <property type="entry name" value="Retrotran_gag_2"/>
    <property type="match status" value="1"/>
</dbReference>
<protein>
    <submittedName>
        <fullName evidence="5">Retrovirus-related Pol polyprotein from transposon TNT 1-94</fullName>
    </submittedName>
</protein>
<dbReference type="Pfam" id="PF25597">
    <property type="entry name" value="SH3_retrovirus"/>
    <property type="match status" value="1"/>
</dbReference>
<evidence type="ECO:0000259" key="4">
    <source>
        <dbReference type="PROSITE" id="PS50994"/>
    </source>
</evidence>
<dbReference type="InterPro" id="IPR057670">
    <property type="entry name" value="SH3_retrovirus"/>
</dbReference>
<feature type="domain" description="Integrase catalytic" evidence="4">
    <location>
        <begin position="503"/>
        <end position="676"/>
    </location>
</feature>
<feature type="region of interest" description="Disordered" evidence="2">
    <location>
        <begin position="230"/>
        <end position="254"/>
    </location>
</feature>
<dbReference type="Gene3D" id="3.30.420.10">
    <property type="entry name" value="Ribonuclease H-like superfamily/Ribonuclease H"/>
    <property type="match status" value="1"/>
</dbReference>
<dbReference type="Pfam" id="PF13976">
    <property type="entry name" value="gag_pre-integrs"/>
    <property type="match status" value="1"/>
</dbReference>
<dbReference type="GO" id="GO:0003676">
    <property type="term" value="F:nucleic acid binding"/>
    <property type="evidence" value="ECO:0007669"/>
    <property type="project" value="InterPro"/>
</dbReference>
<dbReference type="GO" id="GO:0008270">
    <property type="term" value="F:zinc ion binding"/>
    <property type="evidence" value="ECO:0007669"/>
    <property type="project" value="UniProtKB-KW"/>
</dbReference>
<dbReference type="InterPro" id="IPR036397">
    <property type="entry name" value="RNaseH_sf"/>
</dbReference>
<dbReference type="Pfam" id="PF00665">
    <property type="entry name" value="rve"/>
    <property type="match status" value="1"/>
</dbReference>